<dbReference type="InParanoid" id="A0A4R5C871"/>
<accession>A0A4R5C871</accession>
<feature type="region of interest" description="Disordered" evidence="1">
    <location>
        <begin position="1"/>
        <end position="20"/>
    </location>
</feature>
<dbReference type="EMBL" id="SMKZ01000086">
    <property type="protein sequence ID" value="TDD96031.1"/>
    <property type="molecule type" value="Genomic_DNA"/>
</dbReference>
<dbReference type="CDD" id="cd11614">
    <property type="entry name" value="SAF_CpaB_FlgA_like"/>
    <property type="match status" value="1"/>
</dbReference>
<keyword evidence="4" id="KW-0282">Flagellum</keyword>
<keyword evidence="5" id="KW-1185">Reference proteome</keyword>
<dbReference type="OrthoDB" id="3638307at2"/>
<protein>
    <submittedName>
        <fullName evidence="4">Flagellar biosynthesis protein FlgA</fullName>
    </submittedName>
</protein>
<keyword evidence="2" id="KW-0812">Transmembrane</keyword>
<dbReference type="SMART" id="SM00858">
    <property type="entry name" value="SAF"/>
    <property type="match status" value="1"/>
</dbReference>
<dbReference type="Proteomes" id="UP000294739">
    <property type="component" value="Unassembled WGS sequence"/>
</dbReference>
<evidence type="ECO:0000256" key="1">
    <source>
        <dbReference type="SAM" id="MobiDB-lite"/>
    </source>
</evidence>
<keyword evidence="2" id="KW-1133">Transmembrane helix</keyword>
<feature type="transmembrane region" description="Helical" evidence="2">
    <location>
        <begin position="50"/>
        <end position="70"/>
    </location>
</feature>
<gene>
    <name evidence="4" type="ORF">E1269_30810</name>
</gene>
<reference evidence="4 5" key="1">
    <citation type="submission" date="2019-03" db="EMBL/GenBank/DDBJ databases">
        <title>Draft genome sequences of novel Actinobacteria.</title>
        <authorList>
            <person name="Sahin N."/>
            <person name="Ay H."/>
            <person name="Saygin H."/>
        </authorList>
    </citation>
    <scope>NUCLEOTIDE SEQUENCE [LARGE SCALE GENOMIC DNA]</scope>
    <source>
        <strain evidence="4 5">5K138</strain>
    </source>
</reference>
<dbReference type="Pfam" id="PF08666">
    <property type="entry name" value="SAF"/>
    <property type="match status" value="1"/>
</dbReference>
<feature type="compositionally biased region" description="Basic and acidic residues" evidence="1">
    <location>
        <begin position="1"/>
        <end position="12"/>
    </location>
</feature>
<keyword evidence="4" id="KW-0966">Cell projection</keyword>
<dbReference type="InterPro" id="IPR013974">
    <property type="entry name" value="SAF"/>
</dbReference>
<evidence type="ECO:0000313" key="5">
    <source>
        <dbReference type="Proteomes" id="UP000294739"/>
    </source>
</evidence>
<evidence type="ECO:0000313" key="4">
    <source>
        <dbReference type="EMBL" id="TDD96031.1"/>
    </source>
</evidence>
<keyword evidence="2" id="KW-0472">Membrane</keyword>
<proteinExistence type="predicted"/>
<dbReference type="AlphaFoldDB" id="A0A4R5C871"/>
<evidence type="ECO:0000259" key="3">
    <source>
        <dbReference type="SMART" id="SM00858"/>
    </source>
</evidence>
<organism evidence="4 5">
    <name type="scientific">Jiangella asiatica</name>
    <dbReference type="NCBI Taxonomy" id="2530372"/>
    <lineage>
        <taxon>Bacteria</taxon>
        <taxon>Bacillati</taxon>
        <taxon>Actinomycetota</taxon>
        <taxon>Actinomycetes</taxon>
        <taxon>Jiangellales</taxon>
        <taxon>Jiangellaceae</taxon>
        <taxon>Jiangella</taxon>
    </lineage>
</organism>
<evidence type="ECO:0000256" key="2">
    <source>
        <dbReference type="SAM" id="Phobius"/>
    </source>
</evidence>
<sequence>MSINERATRTTREGTNMAQTARADTTDHHPFDTNLSGVAHPDRRYRRRPALIGLGVGLLATCGAGAAYLAQSSGDTVAVLAVAQTVHRGQVIDAGHLTTARAAPDPALEPVAADDLEHIVGQRAATDLAAGTLLSATSVTSVSIPSTGQSVVGVAVTQAQLPHHALVPGDQVRVFGTPNPGDTPPTDARDAFREGTRATVVDVSGPLDSGYVVVDVLVTADVAGTLVAQVATGRIGIALDAPQAAGEAEEEP</sequence>
<name>A0A4R5C871_9ACTN</name>
<keyword evidence="4" id="KW-0969">Cilium</keyword>
<comment type="caution">
    <text evidence="4">The sequence shown here is derived from an EMBL/GenBank/DDBJ whole genome shotgun (WGS) entry which is preliminary data.</text>
</comment>
<feature type="domain" description="SAF" evidence="3">
    <location>
        <begin position="77"/>
        <end position="140"/>
    </location>
</feature>